<gene>
    <name evidence="10" type="ORF">BJX67DRAFT_387489</name>
</gene>
<evidence type="ECO:0000259" key="8">
    <source>
        <dbReference type="Pfam" id="PF12359"/>
    </source>
</evidence>
<name>A0ABR4LXI5_9EURO</name>
<dbReference type="Pfam" id="PF12359">
    <property type="entry name" value="DUF3645"/>
    <property type="match status" value="1"/>
</dbReference>
<feature type="domain" description="DUF6606" evidence="9">
    <location>
        <begin position="10"/>
        <end position="282"/>
    </location>
</feature>
<keyword evidence="3" id="KW-0645">Protease</keyword>
<dbReference type="InterPro" id="IPR051346">
    <property type="entry name" value="OTU_Deubiquitinase"/>
</dbReference>
<feature type="domain" description="DUF3638" evidence="7">
    <location>
        <begin position="1871"/>
        <end position="2074"/>
    </location>
</feature>
<protein>
    <recommendedName>
        <fullName evidence="2">ubiquitinyl hydrolase 1</fullName>
        <ecNumber evidence="2">3.4.19.12</ecNumber>
    </recommendedName>
</protein>
<comment type="catalytic activity">
    <reaction evidence="1">
        <text>Thiol-dependent hydrolysis of ester, thioester, amide, peptide and isopeptide bonds formed by the C-terminal Gly of ubiquitin (a 76-residue protein attached to proteins as an intracellular targeting signal).</text>
        <dbReference type="EC" id="3.4.19.12"/>
    </reaction>
</comment>
<dbReference type="PANTHER" id="PTHR13367">
    <property type="entry name" value="UBIQUITIN THIOESTERASE"/>
    <property type="match status" value="1"/>
</dbReference>
<dbReference type="EMBL" id="JBFXLQ010000015">
    <property type="protein sequence ID" value="KAL2868108.1"/>
    <property type="molecule type" value="Genomic_DNA"/>
</dbReference>
<keyword evidence="6" id="KW-0788">Thiol protease</keyword>
<evidence type="ECO:0000259" key="7">
    <source>
        <dbReference type="Pfam" id="PF12340"/>
    </source>
</evidence>
<dbReference type="Proteomes" id="UP001610432">
    <property type="component" value="Unassembled WGS sequence"/>
</dbReference>
<dbReference type="GeneID" id="98149296"/>
<dbReference type="RefSeq" id="XP_070887087.1">
    <property type="nucleotide sequence ID" value="XM_071034224.1"/>
</dbReference>
<dbReference type="Pfam" id="PF12340">
    <property type="entry name" value="DUF3638"/>
    <property type="match status" value="1"/>
</dbReference>
<dbReference type="Pfam" id="PF20255">
    <property type="entry name" value="DUF6606"/>
    <property type="match status" value="1"/>
</dbReference>
<evidence type="ECO:0000256" key="2">
    <source>
        <dbReference type="ARBA" id="ARBA00012759"/>
    </source>
</evidence>
<dbReference type="PANTHER" id="PTHR13367:SF33">
    <property type="entry name" value="P-LOOP CONTAINING NUCLEOSIDE TRIPHOSPHATE HYDROLASE PROTEIN"/>
    <property type="match status" value="1"/>
</dbReference>
<dbReference type="EC" id="3.4.19.12" evidence="2"/>
<evidence type="ECO:0000313" key="10">
    <source>
        <dbReference type="EMBL" id="KAL2868108.1"/>
    </source>
</evidence>
<feature type="domain" description="DUF3645" evidence="8">
    <location>
        <begin position="2193"/>
        <end position="2225"/>
    </location>
</feature>
<proteinExistence type="predicted"/>
<dbReference type="InterPro" id="IPR022099">
    <property type="entry name" value="DUF3638"/>
</dbReference>
<dbReference type="InterPro" id="IPR046541">
    <property type="entry name" value="DUF6606"/>
</dbReference>
<keyword evidence="5" id="KW-0378">Hydrolase</keyword>
<evidence type="ECO:0000256" key="4">
    <source>
        <dbReference type="ARBA" id="ARBA00022786"/>
    </source>
</evidence>
<evidence type="ECO:0000256" key="1">
    <source>
        <dbReference type="ARBA" id="ARBA00000707"/>
    </source>
</evidence>
<evidence type="ECO:0000256" key="6">
    <source>
        <dbReference type="ARBA" id="ARBA00022807"/>
    </source>
</evidence>
<keyword evidence="4" id="KW-0833">Ubl conjugation pathway</keyword>
<accession>A0ABR4LXI5</accession>
<keyword evidence="11" id="KW-1185">Reference proteome</keyword>
<sequence>MASRSTLQSIFNHVVLPPDLPGGADTQGELVEKELIRRLLEAAIFLKNNSGDDLFPTWQVIENTLKSSSLANEGGMCNKSAIVKALKRLSPENCIILRIREQNAGLLIRTSRDDDASKVIIESFEISPTAESTLSAQSALQWGFPGAVATVPFDVFNSSGFRGSLATFLEKASTEYLDQFAVKVRKAGAEVSEERNTVHPAIITQFLMTLLEVNGERLYLPVLRKRIRDDVCWDKAKLPWRRSPFWLVLRVCVQRLLYLHLGDEIGRIQYKALICLFLATLLSDCVTNLSSDRSELLRVKLCRRLAKLETEKKSLRGPKNTTHQHTEVLKVVEDSCTKSIDAAATALENEWKNWKKNFQRRVPKLPSHASPSDFRLTLPNSNEYFREILEPRRQRHPLARDIDPRLLSGIASKNTSKQFAALSKTYSSLAIREAAIESNPAEVPRAQEEIESNCIDLASSITNYMSAVGDAYDNDPEQMSLFILNIFDLWVAMDKCATAAYSLLNDYHPWFTPEILDVLLLIRWKQLKRLQAIQLHLHSRCEQAKRDKMTIFAGPSLGCFAERYVSSPDGKILAKSQARIEDSSSMLRESKSSELTDLNETFNDLTGKLRAVPCTQLRNLDGSHDIRGCKHCFYVHEDSLPMESHHDVQRRSIVFELNPPKAFAAYREATWSIVNRLCPKIGYSTIAKPEVLLSEYSQLRKYNHNQRDACFSLSSSTKSFLGTHYNWKRLPASAHNVILPHGLKWSYYDSKRKVWSGEYLEKLSFAHHFLYSSPAFAADTSTSDCSSNLTVHERWLSILAELGSSNINLSLQETTILFHHLALQAGPRLENDSMRAVHATFRDLGFCNRLAEQIGRHLDAIATNWRETNYMETLLTLSIRLFSLGHLDSRPESTKLILRIRNVTTEWIKLLRNEARNAQDVSLSETTARYCFLSAILCRRTFSPFITSRSGFDSESLKCFFEASLAMQESLVVDLSKFTRITRNMLVRDIKMAVLLTSLIREGAVKYPGSIGQAIDAVWPEGDNTQRHYADWALLPSPYNDWATSTTHGSEDTRSQVLFFHLLEGHLVIDGQTIGKLPADIRDSDILKELFGNQRLFALPSNLHHHVHLGYRNNRLIIQARVSGSTLELVPRGVFGTGQSFDLPISLITDFRQKPRIWKRRSAQRRESKLIDPFSDLAQTISRIFLHFEHPCGLTVFQPLKGKLSVEMKRLDLDFFVTNAGLLQCRQLCAVVDRDQDAGTFYGLQSMLVLRDVDDKSQRSIITPVGQISAGSYAKYTINDLLRRLECPAEPRLLYAKAQLHAFTSYLLPDPLTGRTGTEEALACLESGYCQPWMPLSPDLVAILMQISNLTPRREYYPKDKQCQQTVHWDPQLTTHIQHDNFRIVVNEILKKSDRLSQFTTTQSTQLLPKMDGSILSLYERARWRRSRYEGRNTSRQEIAQPKDSPYLSRDGWLMLLRDQPSTIHTTRELLNMLDTFDLYDIEEHPMNLCREAKEEDAYNLMFQLGLIAFRENAHMTIIRVIVSFFLLQELKTLSLPRHQSFVGFRKNERPTIDALLPIIRMSYQTPKPMSPKKKGKGKNSHKNIRPGDYLEFEKEGLELAEMLVKQWPCAQPSIEGFEATSLNLIEVCSAVLPEWQRIYWNLEFHHHINEVQAILNSHYRASNDVPVPLAPPNPAHRNTMGSHRRGHFSCPRLREDLLGKPAQYPAKPNAPIVNNAGLWQPSEPLPPNNPPAEHHSPPEILELERIVQEFGQSVCSVRSSYAEDLSQSITALKTLTKTLGVHDGHECTNIKDRGTLDEEITIAQTEIKDCFRLIVNSLSAHDARYIWLRKGNLWPRLTPVTILQQLRSSSPQKFGTGMRKLFISYARAIIRIRQDQVTVALEMMFPNSGSNSVLQMNMGQGKTSVIMPMVAAVLANGEMLNRLLIPKALLSQAAQILQARLGGLLGREIIHIPFSRRTHTSISLIEEYREIHENALRESGIILGVPEHMLSYKLSGLQRLADSKMREAEYMIRCQKWLDEVCRDVLDECDFTLAVKTQLIYPGGAQLAVDGHPNRWEVAMTVLGLVAHHLKDLARDYPQSIDILERNSTGFPVTHILRKDVEEALTSRIVDDICKRRTSILPLAECTDRAREAIRLFISQEKVDKSVVKRIASLFPDSPKARKNVYLLRGLLVHGILILCLKKRWNVQYGLHHGRDPMAVPFHAKGVPSDQAEWGHPDVAIIFTCLAFYYEGLSQQQLKRSLEAVLKSDHPATEYDRWTQSSGTLPEPLRHWNAITVDDEALVGEIWRHLRFTTVAINHFLSHFVFPLHAKQFATKLQASGWDVPLYSSSSSSYNAPITESFMRPGVTTGFSGTNDNRRLLPLNIEQRDLPGLSHTNAEVLTYLLQPRNRKYRLAADAKRRRLSEIELLKRLQLGSIRILIDAGAFIMEMDNFTVARTWLTEDWSAKGAVYFNEDNKPWVVYRNGKRVPLFASPFADDMRDCVVYLDEAHTRGTDLKLPPNAEGALTLGLRQTKDHTVQAAMRLRQLGTTQSVTFIAPPEVHQSILDVCKKTSNDAVDSSGVITWLLDQTCETNRELQPLYFAQGKDFCQRTQAAATFQGFLSNPAHRESYLDILQQPEQQTLEQLYEPRYREANPSPTEANGVVPWERVAILTKTLAQQRQESQVHESTLSSALEEVEQEREVAFEVEEEREIQRPRRPKALKFPGLHQSILAFAQRGLLAFKNIAKASDTLENTQLGTKYAIKGRSLVPHLYLSVEFTRTIKLKKLGETDDTYTRPVNWILFNTATETALVIIPEEAESLIPIMREKPAPNTHLIMYAAPWTKVMLHFNSLDYYALPNRDEGDEYSGPSAVAKSHLGFLREWLAIRRQGQNITDTPMGYVCHDLQLRSDHPFFTTRVVKAPGPNGSRLESLRFNAAAEEEYYTSDDGMDMAMRDSESDKTKGAHTAHSRRVGIEIIE</sequence>
<evidence type="ECO:0000313" key="11">
    <source>
        <dbReference type="Proteomes" id="UP001610432"/>
    </source>
</evidence>
<evidence type="ECO:0000256" key="5">
    <source>
        <dbReference type="ARBA" id="ARBA00022801"/>
    </source>
</evidence>
<evidence type="ECO:0000256" key="3">
    <source>
        <dbReference type="ARBA" id="ARBA00022670"/>
    </source>
</evidence>
<comment type="caution">
    <text evidence="10">The sequence shown here is derived from an EMBL/GenBank/DDBJ whole genome shotgun (WGS) entry which is preliminary data.</text>
</comment>
<reference evidence="10 11" key="1">
    <citation type="submission" date="2024-07" db="EMBL/GenBank/DDBJ databases">
        <title>Section-level genome sequencing and comparative genomics of Aspergillus sections Usti and Cavernicolus.</title>
        <authorList>
            <consortium name="Lawrence Berkeley National Laboratory"/>
            <person name="Nybo J.L."/>
            <person name="Vesth T.C."/>
            <person name="Theobald S."/>
            <person name="Frisvad J.C."/>
            <person name="Larsen T.O."/>
            <person name="Kjaerboelling I."/>
            <person name="Rothschild-Mancinelli K."/>
            <person name="Lyhne E.K."/>
            <person name="Kogle M.E."/>
            <person name="Barry K."/>
            <person name="Clum A."/>
            <person name="Na H."/>
            <person name="Ledsgaard L."/>
            <person name="Lin J."/>
            <person name="Lipzen A."/>
            <person name="Kuo A."/>
            <person name="Riley R."/>
            <person name="Mondo S."/>
            <person name="Labutti K."/>
            <person name="Haridas S."/>
            <person name="Pangalinan J."/>
            <person name="Salamov A.A."/>
            <person name="Simmons B.A."/>
            <person name="Magnuson J.K."/>
            <person name="Chen J."/>
            <person name="Drula E."/>
            <person name="Henrissat B."/>
            <person name="Wiebenga A."/>
            <person name="Lubbers R.J."/>
            <person name="Gomes A.C."/>
            <person name="Macurrencykelacurrency M.R."/>
            <person name="Stajich J."/>
            <person name="Grigoriev I.V."/>
            <person name="Mortensen U.H."/>
            <person name="De Vries R.P."/>
            <person name="Baker S.E."/>
            <person name="Andersen M.R."/>
        </authorList>
    </citation>
    <scope>NUCLEOTIDE SEQUENCE [LARGE SCALE GENOMIC DNA]</scope>
    <source>
        <strain evidence="10 11">CBS 449.75</strain>
    </source>
</reference>
<dbReference type="InterPro" id="IPR022105">
    <property type="entry name" value="DUF3645"/>
</dbReference>
<organism evidence="10 11">
    <name type="scientific">Aspergillus lucknowensis</name>
    <dbReference type="NCBI Taxonomy" id="176173"/>
    <lineage>
        <taxon>Eukaryota</taxon>
        <taxon>Fungi</taxon>
        <taxon>Dikarya</taxon>
        <taxon>Ascomycota</taxon>
        <taxon>Pezizomycotina</taxon>
        <taxon>Eurotiomycetes</taxon>
        <taxon>Eurotiomycetidae</taxon>
        <taxon>Eurotiales</taxon>
        <taxon>Aspergillaceae</taxon>
        <taxon>Aspergillus</taxon>
        <taxon>Aspergillus subgen. Nidulantes</taxon>
    </lineage>
</organism>
<evidence type="ECO:0000259" key="9">
    <source>
        <dbReference type="Pfam" id="PF20255"/>
    </source>
</evidence>